<dbReference type="STRING" id="441103.TRN7648_00207"/>
<feature type="signal peptide" evidence="1">
    <location>
        <begin position="1"/>
        <end position="17"/>
    </location>
</feature>
<gene>
    <name evidence="2" type="ORF">TRN7648_00207</name>
</gene>
<protein>
    <recommendedName>
        <fullName evidence="4">SH3b domain-containing protein</fullName>
    </recommendedName>
</protein>
<evidence type="ECO:0008006" key="4">
    <source>
        <dbReference type="Google" id="ProtNLM"/>
    </source>
</evidence>
<dbReference type="Gene3D" id="2.30.30.40">
    <property type="entry name" value="SH3 Domains"/>
    <property type="match status" value="1"/>
</dbReference>
<dbReference type="RefSeq" id="WP_058245782.1">
    <property type="nucleotide sequence ID" value="NZ_CYSE01000001.1"/>
</dbReference>
<dbReference type="InterPro" id="IPR029045">
    <property type="entry name" value="ClpP/crotonase-like_dom_sf"/>
</dbReference>
<sequence length="438" mass="45700">MRYVIALIMLLAAPVQAATLALGGDATMGCTLSLNGEIARGDAQEVGFFLEDYGLLGGGQRLCLNSAGGSFADAVQIAQRLVAQGIGTAVAEGAVCNGACALAFIGGTSAGAPDRRLHPGGRLGFHAPQITDAERAYTRAEVDTAYGVALIALSEVITLQSQSDFDFPASLLAELVATPPQSVRRVDTVADAALWRVTVTPVLAPDLPAKTLTEHACHNAALALWDVPGSAVQSLPEAFVNAQSVTSEGLELTTVYAFADNRARCRLTLTQGAPQIGSAGYPEIGARTAPLTAAMLHDPDRLLADLTAGQTPLAQIVARYTDGAVPPVALAQTTVQTCAPEAPQMRVTNVTEFVNMRVAPSFGARILRQAPKGEVLDLITAEPRFVGPSARRAACQSACSQPDQTAERAACITDNVLWHHVRAGGQTGWISRKYLGAP</sequence>
<dbReference type="OrthoDB" id="7838311at2"/>
<proteinExistence type="predicted"/>
<name>A0A0N7LYJ2_9RHOB</name>
<dbReference type="Proteomes" id="UP000054935">
    <property type="component" value="Unassembled WGS sequence"/>
</dbReference>
<feature type="chain" id="PRO_5006015694" description="SH3b domain-containing protein" evidence="1">
    <location>
        <begin position="18"/>
        <end position="438"/>
    </location>
</feature>
<evidence type="ECO:0000313" key="3">
    <source>
        <dbReference type="Proteomes" id="UP000054935"/>
    </source>
</evidence>
<organism evidence="2 3">
    <name type="scientific">Tropicibacter naphthalenivorans</name>
    <dbReference type="NCBI Taxonomy" id="441103"/>
    <lineage>
        <taxon>Bacteria</taxon>
        <taxon>Pseudomonadati</taxon>
        <taxon>Pseudomonadota</taxon>
        <taxon>Alphaproteobacteria</taxon>
        <taxon>Rhodobacterales</taxon>
        <taxon>Roseobacteraceae</taxon>
        <taxon>Tropicibacter</taxon>
    </lineage>
</organism>
<evidence type="ECO:0000313" key="2">
    <source>
        <dbReference type="EMBL" id="CUH75017.1"/>
    </source>
</evidence>
<reference evidence="2 3" key="1">
    <citation type="submission" date="2015-09" db="EMBL/GenBank/DDBJ databases">
        <authorList>
            <consortium name="Swine Surveillance"/>
        </authorList>
    </citation>
    <scope>NUCLEOTIDE SEQUENCE [LARGE SCALE GENOMIC DNA]</scope>
    <source>
        <strain evidence="2 3">CECT 7648</strain>
    </source>
</reference>
<keyword evidence="3" id="KW-1185">Reference proteome</keyword>
<keyword evidence="1" id="KW-0732">Signal</keyword>
<dbReference type="SUPFAM" id="SSF52096">
    <property type="entry name" value="ClpP/crotonase"/>
    <property type="match status" value="1"/>
</dbReference>
<dbReference type="AlphaFoldDB" id="A0A0N7LYJ2"/>
<evidence type="ECO:0000256" key="1">
    <source>
        <dbReference type="SAM" id="SignalP"/>
    </source>
</evidence>
<accession>A0A0N7LYJ2</accession>
<dbReference type="EMBL" id="CYSE01000001">
    <property type="protein sequence ID" value="CUH75017.1"/>
    <property type="molecule type" value="Genomic_DNA"/>
</dbReference>